<reference evidence="2 3" key="1">
    <citation type="submission" date="2020-09" db="EMBL/GenBank/DDBJ databases">
        <title>De no assembly of potato wild relative species, Solanum commersonii.</title>
        <authorList>
            <person name="Cho K."/>
        </authorList>
    </citation>
    <scope>NUCLEOTIDE SEQUENCE [LARGE SCALE GENOMIC DNA]</scope>
    <source>
        <strain evidence="2">LZ3.2</strain>
        <tissue evidence="2">Leaf</tissue>
    </source>
</reference>
<sequence length="169" mass="19271">MENLYRRKEKQEPSDSRQSKCNHHDPINDLLIKSFYCHPTWSAGVPPIKFLAPLLPGYSNLLSINLLVFNVHMVSSLGIPCLVPNVLDEETRIQLFNSPFNQDNVFFPQNSRIKRSLQGHRFQILRTSIAGQEEYTQLCLGSQFDLSDCSWKGVGTTALPWTNPEMGFC</sequence>
<protein>
    <submittedName>
        <fullName evidence="2">Uncharacterized protein</fullName>
    </submittedName>
</protein>
<evidence type="ECO:0000313" key="2">
    <source>
        <dbReference type="EMBL" id="KAG5569114.1"/>
    </source>
</evidence>
<organism evidence="2 3">
    <name type="scientific">Solanum commersonii</name>
    <name type="common">Commerson's wild potato</name>
    <name type="synonym">Commerson's nightshade</name>
    <dbReference type="NCBI Taxonomy" id="4109"/>
    <lineage>
        <taxon>Eukaryota</taxon>
        <taxon>Viridiplantae</taxon>
        <taxon>Streptophyta</taxon>
        <taxon>Embryophyta</taxon>
        <taxon>Tracheophyta</taxon>
        <taxon>Spermatophyta</taxon>
        <taxon>Magnoliopsida</taxon>
        <taxon>eudicotyledons</taxon>
        <taxon>Gunneridae</taxon>
        <taxon>Pentapetalae</taxon>
        <taxon>asterids</taxon>
        <taxon>lamiids</taxon>
        <taxon>Solanales</taxon>
        <taxon>Solanaceae</taxon>
        <taxon>Solanoideae</taxon>
        <taxon>Solaneae</taxon>
        <taxon>Solanum</taxon>
    </lineage>
</organism>
<name>A0A9J5W112_SOLCO</name>
<evidence type="ECO:0000313" key="3">
    <source>
        <dbReference type="Proteomes" id="UP000824120"/>
    </source>
</evidence>
<accession>A0A9J5W112</accession>
<dbReference type="Proteomes" id="UP000824120">
    <property type="component" value="Chromosome 12"/>
</dbReference>
<dbReference type="EMBL" id="JACXVP010000012">
    <property type="protein sequence ID" value="KAG5569114.1"/>
    <property type="molecule type" value="Genomic_DNA"/>
</dbReference>
<dbReference type="AlphaFoldDB" id="A0A9J5W112"/>
<comment type="caution">
    <text evidence="2">The sequence shown here is derived from an EMBL/GenBank/DDBJ whole genome shotgun (WGS) entry which is preliminary data.</text>
</comment>
<proteinExistence type="predicted"/>
<gene>
    <name evidence="2" type="ORF">H5410_058880</name>
</gene>
<keyword evidence="3" id="KW-1185">Reference proteome</keyword>
<evidence type="ECO:0000256" key="1">
    <source>
        <dbReference type="SAM" id="MobiDB-lite"/>
    </source>
</evidence>
<feature type="region of interest" description="Disordered" evidence="1">
    <location>
        <begin position="1"/>
        <end position="22"/>
    </location>
</feature>